<sequence>MENFNISHYKEHKPRFTRHQLSRIQLDLCQETKHVRLPPSNSPPQYFFPQLHHFIHNHKSRERDTHSLRVCV</sequence>
<organism evidence="1 2">
    <name type="scientific">Smallanthus sonchifolius</name>
    <dbReference type="NCBI Taxonomy" id="185202"/>
    <lineage>
        <taxon>Eukaryota</taxon>
        <taxon>Viridiplantae</taxon>
        <taxon>Streptophyta</taxon>
        <taxon>Embryophyta</taxon>
        <taxon>Tracheophyta</taxon>
        <taxon>Spermatophyta</taxon>
        <taxon>Magnoliopsida</taxon>
        <taxon>eudicotyledons</taxon>
        <taxon>Gunneridae</taxon>
        <taxon>Pentapetalae</taxon>
        <taxon>asterids</taxon>
        <taxon>campanulids</taxon>
        <taxon>Asterales</taxon>
        <taxon>Asteraceae</taxon>
        <taxon>Asteroideae</taxon>
        <taxon>Heliantheae alliance</taxon>
        <taxon>Millerieae</taxon>
        <taxon>Smallanthus</taxon>
    </lineage>
</organism>
<reference evidence="1 2" key="2">
    <citation type="journal article" date="2022" name="Mol. Ecol. Resour.">
        <title>The genomes of chicory, endive, great burdock and yacon provide insights into Asteraceae paleo-polyploidization history and plant inulin production.</title>
        <authorList>
            <person name="Fan W."/>
            <person name="Wang S."/>
            <person name="Wang H."/>
            <person name="Wang A."/>
            <person name="Jiang F."/>
            <person name="Liu H."/>
            <person name="Zhao H."/>
            <person name="Xu D."/>
            <person name="Zhang Y."/>
        </authorList>
    </citation>
    <scope>NUCLEOTIDE SEQUENCE [LARGE SCALE GENOMIC DNA]</scope>
    <source>
        <strain evidence="2">cv. Yunnan</strain>
        <tissue evidence="1">Leaves</tissue>
    </source>
</reference>
<evidence type="ECO:0000313" key="1">
    <source>
        <dbReference type="EMBL" id="KAI3704713.1"/>
    </source>
</evidence>
<comment type="caution">
    <text evidence="1">The sequence shown here is derived from an EMBL/GenBank/DDBJ whole genome shotgun (WGS) entry which is preliminary data.</text>
</comment>
<name>A0ACB9A4B7_9ASTR</name>
<accession>A0ACB9A4B7</accession>
<proteinExistence type="predicted"/>
<protein>
    <submittedName>
        <fullName evidence="1">Uncharacterized protein</fullName>
    </submittedName>
</protein>
<keyword evidence="2" id="KW-1185">Reference proteome</keyword>
<gene>
    <name evidence="1" type="ORF">L1987_74940</name>
</gene>
<evidence type="ECO:0000313" key="2">
    <source>
        <dbReference type="Proteomes" id="UP001056120"/>
    </source>
</evidence>
<dbReference type="EMBL" id="CM042042">
    <property type="protein sequence ID" value="KAI3704713.1"/>
    <property type="molecule type" value="Genomic_DNA"/>
</dbReference>
<dbReference type="Proteomes" id="UP001056120">
    <property type="component" value="Linkage Group LG25"/>
</dbReference>
<reference evidence="2" key="1">
    <citation type="journal article" date="2022" name="Mol. Ecol. Resour.">
        <title>The genomes of chicory, endive, great burdock and yacon provide insights into Asteraceae palaeo-polyploidization history and plant inulin production.</title>
        <authorList>
            <person name="Fan W."/>
            <person name="Wang S."/>
            <person name="Wang H."/>
            <person name="Wang A."/>
            <person name="Jiang F."/>
            <person name="Liu H."/>
            <person name="Zhao H."/>
            <person name="Xu D."/>
            <person name="Zhang Y."/>
        </authorList>
    </citation>
    <scope>NUCLEOTIDE SEQUENCE [LARGE SCALE GENOMIC DNA]</scope>
    <source>
        <strain evidence="2">cv. Yunnan</strain>
    </source>
</reference>